<feature type="region of interest" description="Disordered" evidence="1">
    <location>
        <begin position="200"/>
        <end position="287"/>
    </location>
</feature>
<organism evidence="2 3">
    <name type="scientific">Sporisorium graminicola</name>
    <dbReference type="NCBI Taxonomy" id="280036"/>
    <lineage>
        <taxon>Eukaryota</taxon>
        <taxon>Fungi</taxon>
        <taxon>Dikarya</taxon>
        <taxon>Basidiomycota</taxon>
        <taxon>Ustilaginomycotina</taxon>
        <taxon>Ustilaginomycetes</taxon>
        <taxon>Ustilaginales</taxon>
        <taxon>Ustilaginaceae</taxon>
        <taxon>Sporisorium</taxon>
    </lineage>
</organism>
<feature type="region of interest" description="Disordered" evidence="1">
    <location>
        <begin position="47"/>
        <end position="105"/>
    </location>
</feature>
<accession>A0A4U7KW60</accession>
<dbReference type="AlphaFoldDB" id="A0A4U7KW60"/>
<proteinExistence type="predicted"/>
<dbReference type="Proteomes" id="UP000306050">
    <property type="component" value="Chromosome SGRAM_13"/>
</dbReference>
<name>A0A4U7KW60_9BASI</name>
<reference evidence="2 3" key="1">
    <citation type="submission" date="2019-05" db="EMBL/GenBank/DDBJ databases">
        <title>Sporisorium graminicola CBS 10092 draft sequencing and annotation.</title>
        <authorList>
            <person name="Solano-Gonzalez S."/>
            <person name="Caddick M.X."/>
            <person name="Darby A."/>
        </authorList>
    </citation>
    <scope>NUCLEOTIDE SEQUENCE [LARGE SCALE GENOMIC DNA]</scope>
    <source>
        <strain evidence="2 3">CBS 10092</strain>
    </source>
</reference>
<sequence length="402" mass="43278">MATAHTPQSRAATGHSCSAYGTQRWSAWSQSTDSLVSAIVRFPDTPQGSMSTLNIHKEQQGSESSSNASQETLVPHCPSAGRATFSPRIRCDHPTPPAAAAAPATPAQATAAASRTSILRDEHLRALTYEFETHLLQFRLLAAPLLQQLAQHMEGSESKLDELLLCSIRRVSAQATEAMVMVTWYRETKLRCPVAGSLPMQAPTETEEQEKGARRNAFEASNGERTWAAAGVRQERRPHTAGGTVHTRAPLHFGRSTSPSQPSPSHCRLTADVPVRSGRGSGDSTRASTRVLDAAAVRFPRGSPSAPLRKHDTLARQRTNSLKDLTLSLRSPAATTTRAGSLALAPHTRPLSLAYTASAAAHSTQTAPRKNFMPPTRTSSEAQASERRPGPTFRALFKPFSS</sequence>
<dbReference type="EMBL" id="SRRM01000006">
    <property type="protein sequence ID" value="TKY88965.1"/>
    <property type="molecule type" value="Genomic_DNA"/>
</dbReference>
<feature type="region of interest" description="Disordered" evidence="1">
    <location>
        <begin position="358"/>
        <end position="402"/>
    </location>
</feature>
<keyword evidence="3" id="KW-1185">Reference proteome</keyword>
<comment type="caution">
    <text evidence="2">The sequence shown here is derived from an EMBL/GenBank/DDBJ whole genome shotgun (WGS) entry which is preliminary data.</text>
</comment>
<dbReference type="KEGG" id="sgra:EX895_002206"/>
<gene>
    <name evidence="2" type="ORF">EX895_002206</name>
</gene>
<evidence type="ECO:0000313" key="2">
    <source>
        <dbReference type="EMBL" id="TKY88965.1"/>
    </source>
</evidence>
<feature type="compositionally biased region" description="Low complexity" evidence="1">
    <location>
        <begin position="358"/>
        <end position="367"/>
    </location>
</feature>
<feature type="compositionally biased region" description="Polar residues" evidence="1">
    <location>
        <begin position="61"/>
        <end position="72"/>
    </location>
</feature>
<dbReference type="GeneID" id="40725101"/>
<evidence type="ECO:0000313" key="3">
    <source>
        <dbReference type="Proteomes" id="UP000306050"/>
    </source>
</evidence>
<evidence type="ECO:0000256" key="1">
    <source>
        <dbReference type="SAM" id="MobiDB-lite"/>
    </source>
</evidence>
<feature type="compositionally biased region" description="Polar residues" evidence="1">
    <location>
        <begin position="255"/>
        <end position="264"/>
    </location>
</feature>
<dbReference type="OrthoDB" id="2551086at2759"/>
<dbReference type="RefSeq" id="XP_029740950.1">
    <property type="nucleotide sequence ID" value="XM_029882805.1"/>
</dbReference>
<protein>
    <submittedName>
        <fullName evidence="2">Uncharacterized protein</fullName>
    </submittedName>
</protein>